<evidence type="ECO:0000256" key="6">
    <source>
        <dbReference type="ARBA" id="ARBA00023204"/>
    </source>
</evidence>
<comment type="caution">
    <text evidence="8">Lacks conserved residue(s) required for the propagation of feature annotation.</text>
</comment>
<keyword evidence="3 8" id="KW-0227">DNA damage</keyword>
<dbReference type="HAMAP" id="MF_03100">
    <property type="entry name" value="Endonuc_su_Slx1"/>
    <property type="match status" value="1"/>
</dbReference>
<dbReference type="InterPro" id="IPR013083">
    <property type="entry name" value="Znf_RING/FYVE/PHD"/>
</dbReference>
<keyword evidence="12" id="KW-1185">Reference proteome</keyword>
<organism evidence="11 12">
    <name type="scientific">Ostreobium quekettii</name>
    <dbReference type="NCBI Taxonomy" id="121088"/>
    <lineage>
        <taxon>Eukaryota</taxon>
        <taxon>Viridiplantae</taxon>
        <taxon>Chlorophyta</taxon>
        <taxon>core chlorophytes</taxon>
        <taxon>Ulvophyceae</taxon>
        <taxon>TCBD clade</taxon>
        <taxon>Bryopsidales</taxon>
        <taxon>Ostreobineae</taxon>
        <taxon>Ostreobiaceae</taxon>
        <taxon>Ostreobium</taxon>
    </lineage>
</organism>
<gene>
    <name evidence="11" type="ORF">OSTQU699_LOCUS3895</name>
</gene>
<dbReference type="EMBL" id="CAJHUC010000847">
    <property type="protein sequence ID" value="CAD7698534.1"/>
    <property type="molecule type" value="Genomic_DNA"/>
</dbReference>
<feature type="region of interest" description="Disordered" evidence="9">
    <location>
        <begin position="664"/>
        <end position="685"/>
    </location>
</feature>
<dbReference type="InterPro" id="IPR027520">
    <property type="entry name" value="Slx1"/>
</dbReference>
<dbReference type="PROSITE" id="PS50164">
    <property type="entry name" value="GIY_YIG"/>
    <property type="match status" value="1"/>
</dbReference>
<evidence type="ECO:0000256" key="4">
    <source>
        <dbReference type="ARBA" id="ARBA00022801"/>
    </source>
</evidence>
<keyword evidence="6 8" id="KW-0234">DNA repair</keyword>
<dbReference type="GO" id="GO:0017108">
    <property type="term" value="F:5'-flap endonuclease activity"/>
    <property type="evidence" value="ECO:0007669"/>
    <property type="project" value="InterPro"/>
</dbReference>
<dbReference type="OrthoDB" id="24645at2759"/>
<feature type="region of interest" description="Disordered" evidence="9">
    <location>
        <begin position="381"/>
        <end position="412"/>
    </location>
</feature>
<keyword evidence="4 8" id="KW-0378">Hydrolase</keyword>
<dbReference type="CDD" id="cd10455">
    <property type="entry name" value="GIY-YIG_SLX1"/>
    <property type="match status" value="1"/>
</dbReference>
<dbReference type="PANTHER" id="PTHR20208">
    <property type="entry name" value="STRUCTURE-SPECIFIC ENDONUCLEASE SUBUNIT SLX1"/>
    <property type="match status" value="1"/>
</dbReference>
<dbReference type="InterPro" id="IPR000305">
    <property type="entry name" value="GIY-YIG_endonuc"/>
</dbReference>
<feature type="region of interest" description="Disordered" evidence="9">
    <location>
        <begin position="156"/>
        <end position="200"/>
    </location>
</feature>
<accession>A0A8S1IUK9</accession>
<dbReference type="Pfam" id="PF01541">
    <property type="entry name" value="GIY-YIG"/>
    <property type="match status" value="1"/>
</dbReference>
<feature type="compositionally biased region" description="Low complexity" evidence="9">
    <location>
        <begin position="186"/>
        <end position="200"/>
    </location>
</feature>
<dbReference type="GO" id="GO:0000724">
    <property type="term" value="P:double-strand break repair via homologous recombination"/>
    <property type="evidence" value="ECO:0007669"/>
    <property type="project" value="TreeGrafter"/>
</dbReference>
<evidence type="ECO:0000256" key="7">
    <source>
        <dbReference type="ARBA" id="ARBA00023242"/>
    </source>
</evidence>
<keyword evidence="7 8" id="KW-0539">Nucleus</keyword>
<reference evidence="11" key="1">
    <citation type="submission" date="2020-12" db="EMBL/GenBank/DDBJ databases">
        <authorList>
            <person name="Iha C."/>
        </authorList>
    </citation>
    <scope>NUCLEOTIDE SEQUENCE</scope>
</reference>
<dbReference type="GO" id="GO:0008821">
    <property type="term" value="F:crossover junction DNA endonuclease activity"/>
    <property type="evidence" value="ECO:0007669"/>
    <property type="project" value="TreeGrafter"/>
</dbReference>
<dbReference type="Gene3D" id="3.30.40.10">
    <property type="entry name" value="Zinc/RING finger domain, C3HC4 (zinc finger)"/>
    <property type="match status" value="1"/>
</dbReference>
<protein>
    <recommendedName>
        <fullName evidence="8">Structure-specific endonuclease subunit SLX1 homolog</fullName>
        <ecNumber evidence="8">3.1.-.-</ecNumber>
    </recommendedName>
</protein>
<comment type="caution">
    <text evidence="11">The sequence shown here is derived from an EMBL/GenBank/DDBJ whole genome shotgun (WGS) entry which is preliminary data.</text>
</comment>
<evidence type="ECO:0000256" key="9">
    <source>
        <dbReference type="SAM" id="MobiDB-lite"/>
    </source>
</evidence>
<dbReference type="InterPro" id="IPR048749">
    <property type="entry name" value="SLX1_C"/>
</dbReference>
<feature type="compositionally biased region" description="Basic residues" evidence="9">
    <location>
        <begin position="288"/>
        <end position="301"/>
    </location>
</feature>
<evidence type="ECO:0000256" key="5">
    <source>
        <dbReference type="ARBA" id="ARBA00023172"/>
    </source>
</evidence>
<evidence type="ECO:0000256" key="1">
    <source>
        <dbReference type="ARBA" id="ARBA00022722"/>
    </source>
</evidence>
<comment type="function">
    <text evidence="8">Catalytic subunit of a heterodimeric structure-specific endonuclease that resolves DNA secondary structures generated during DNA repair and recombination. Has endonuclease activity towards branched DNA substrates, introducing single-strand cuts in duplex DNA close to junctions with ss-DNA.</text>
</comment>
<dbReference type="Pfam" id="PF21202">
    <property type="entry name" value="SLX1_C"/>
    <property type="match status" value="1"/>
</dbReference>
<keyword evidence="1 8" id="KW-0540">Nuclease</keyword>
<evidence type="ECO:0000256" key="3">
    <source>
        <dbReference type="ARBA" id="ARBA00022763"/>
    </source>
</evidence>
<dbReference type="AlphaFoldDB" id="A0A8S1IUK9"/>
<dbReference type="EC" id="3.1.-.-" evidence="8"/>
<comment type="cofactor">
    <cofactor evidence="8">
        <name>a divalent metal cation</name>
        <dbReference type="ChEBI" id="CHEBI:60240"/>
    </cofactor>
</comment>
<dbReference type="SUPFAM" id="SSF82771">
    <property type="entry name" value="GIY-YIG endonuclease"/>
    <property type="match status" value="1"/>
</dbReference>
<evidence type="ECO:0000259" key="10">
    <source>
        <dbReference type="PROSITE" id="PS50164"/>
    </source>
</evidence>
<keyword evidence="5 8" id="KW-0233">DNA recombination</keyword>
<dbReference type="GO" id="GO:0033557">
    <property type="term" value="C:Slx1-Slx4 complex"/>
    <property type="evidence" value="ECO:0007669"/>
    <property type="project" value="UniProtKB-UniRule"/>
</dbReference>
<sequence length="727" mass="80375">MREFYGCYLLSSLNPRARGRTYIGFTVNPQRRLRQHNGEIAAGAHTTKRCRPWEMVLVIYGFLTQTQALQFEWAWQHPTKSKAVRAAAEKLGTKGMKGLKGKVNVLHEMLHTSPWCYFPLSLQLLSSKWNPLRQGCRPPPGHMPVNVAPLPYLPESVADDDLESDTKESEALGDGDNSEQDMRNCSMTNPSDSDSSNSGLDNAAEICKDEVRGKRQATRVCAACGKKLDRTWMVCGCEQASHIDCLAERFMQESTSESALPVKGSCPACQRPHTWVEVLRRSESTGWQKKRPQRRQRRGRGAARQAKENSRVQVENCLEVGKDAQRPRGLAQRGKQRRGRGCADQCAAMQHRGQAEQYIENWQDDGTGKGDHMRNCSPHRACGSTDPPVKGMSSPMASDNLEGRRSECKSPGLAVKQQSLGWDSLPFSERIRRRLLMDTDRNGSQQFQANNTSGQPTHSTTGDWRIEFDQDKRHSGMSNVLQDVCEMHGVDGDEASIHMNSTDFNDLRGASCSTKMQDSGSDAHVAPADERSPLLCTTPCWNPHRSGRADEPGTSGFIDLLTPEPLIDKLESLSISKPGLPWHPAADEETTVRHKEATLCIRTPCDGSAEAGLMSSWRADGCLRDQDGASTAQVKHGRDLLAGIYPKKRDRELRNCNALATESLGDSSASKGGKQGPQGCNKAIEGRLGSTTWSADLQSPLPLRRRLCDELVIEGGQIDFEDVIVVE</sequence>
<dbReference type="Proteomes" id="UP000708148">
    <property type="component" value="Unassembled WGS sequence"/>
</dbReference>
<comment type="subunit">
    <text evidence="8">Forms a heterodimer with a member of the SLX4 family.</text>
</comment>
<feature type="domain" description="GIY-YIG" evidence="10">
    <location>
        <begin position="3"/>
        <end position="85"/>
    </location>
</feature>
<feature type="region of interest" description="Disordered" evidence="9">
    <location>
        <begin position="280"/>
        <end position="310"/>
    </location>
</feature>
<comment type="similarity">
    <text evidence="8">Belongs to the SLX1 family.</text>
</comment>
<evidence type="ECO:0000256" key="8">
    <source>
        <dbReference type="HAMAP-Rule" id="MF_03100"/>
    </source>
</evidence>
<evidence type="ECO:0000256" key="2">
    <source>
        <dbReference type="ARBA" id="ARBA00022759"/>
    </source>
</evidence>
<keyword evidence="2 8" id="KW-0255">Endonuclease</keyword>
<dbReference type="Gene3D" id="3.40.1440.10">
    <property type="entry name" value="GIY-YIG endonuclease"/>
    <property type="match status" value="1"/>
</dbReference>
<evidence type="ECO:0000313" key="12">
    <source>
        <dbReference type="Proteomes" id="UP000708148"/>
    </source>
</evidence>
<proteinExistence type="inferred from homology"/>
<dbReference type="PANTHER" id="PTHR20208:SF10">
    <property type="entry name" value="STRUCTURE-SPECIFIC ENDONUCLEASE SUBUNIT SLX1"/>
    <property type="match status" value="1"/>
</dbReference>
<dbReference type="InterPro" id="IPR050381">
    <property type="entry name" value="SLX1_endonuclease"/>
</dbReference>
<name>A0A8S1IUK9_9CHLO</name>
<comment type="subcellular location">
    <subcellularLocation>
        <location evidence="8">Nucleus</location>
    </subcellularLocation>
</comment>
<evidence type="ECO:0000313" key="11">
    <source>
        <dbReference type="EMBL" id="CAD7698534.1"/>
    </source>
</evidence>
<dbReference type="InterPro" id="IPR035901">
    <property type="entry name" value="GIY-YIG_endonuc_sf"/>
</dbReference>